<dbReference type="OrthoDB" id="1144359at2"/>
<dbReference type="RefSeq" id="WP_072316973.1">
    <property type="nucleotide sequence ID" value="NZ_FPJE01000008.1"/>
</dbReference>
<sequence length="128" mass="15150">MPKKIKLDFGYLEFYENYVISEINEGVHMVIEQQDLLLSLCKENFQDRPFGYISHRIYSYSVDPFTYLELEKIDNFIAIAVVVSTTAQRLSSRIEELFCKKPFQFFYNLENARSWIDSTIRTADIPKN</sequence>
<accession>A0A1K1PF71</accession>
<evidence type="ECO:0008006" key="3">
    <source>
        <dbReference type="Google" id="ProtNLM"/>
    </source>
</evidence>
<name>A0A1K1PF71_9FLAO</name>
<proteinExistence type="predicted"/>
<evidence type="ECO:0000313" key="1">
    <source>
        <dbReference type="EMBL" id="SFW46239.1"/>
    </source>
</evidence>
<dbReference type="AlphaFoldDB" id="A0A1K1PF71"/>
<dbReference type="Proteomes" id="UP000182248">
    <property type="component" value="Unassembled WGS sequence"/>
</dbReference>
<gene>
    <name evidence="1" type="ORF">SAMN02927921_01737</name>
</gene>
<organism evidence="1 2">
    <name type="scientific">Sinomicrobium oceani</name>
    <dbReference type="NCBI Taxonomy" id="1150368"/>
    <lineage>
        <taxon>Bacteria</taxon>
        <taxon>Pseudomonadati</taxon>
        <taxon>Bacteroidota</taxon>
        <taxon>Flavobacteriia</taxon>
        <taxon>Flavobacteriales</taxon>
        <taxon>Flavobacteriaceae</taxon>
        <taxon>Sinomicrobium</taxon>
    </lineage>
</organism>
<reference evidence="1 2" key="1">
    <citation type="submission" date="2016-11" db="EMBL/GenBank/DDBJ databases">
        <authorList>
            <person name="Jaros S."/>
            <person name="Januszkiewicz K."/>
            <person name="Wedrychowicz H."/>
        </authorList>
    </citation>
    <scope>NUCLEOTIDE SEQUENCE [LARGE SCALE GENOMIC DNA]</scope>
    <source>
        <strain evidence="1 2">CGMCC 1.12145</strain>
    </source>
</reference>
<dbReference type="STRING" id="1150368.SAMN02927921_01737"/>
<keyword evidence="2" id="KW-1185">Reference proteome</keyword>
<dbReference type="EMBL" id="FPJE01000008">
    <property type="protein sequence ID" value="SFW46239.1"/>
    <property type="molecule type" value="Genomic_DNA"/>
</dbReference>
<evidence type="ECO:0000313" key="2">
    <source>
        <dbReference type="Proteomes" id="UP000182248"/>
    </source>
</evidence>
<protein>
    <recommendedName>
        <fullName evidence="3">SpoIIAA-like</fullName>
    </recommendedName>
</protein>